<keyword evidence="4" id="KW-1185">Reference proteome</keyword>
<name>A0A9W4XQ22_9PLEO</name>
<feature type="region of interest" description="Disordered" evidence="1">
    <location>
        <begin position="1"/>
        <end position="21"/>
    </location>
</feature>
<dbReference type="AlphaFoldDB" id="A0A9W4XQ22"/>
<keyword evidence="2" id="KW-0812">Transmembrane</keyword>
<proteinExistence type="predicted"/>
<evidence type="ECO:0000256" key="2">
    <source>
        <dbReference type="SAM" id="Phobius"/>
    </source>
</evidence>
<evidence type="ECO:0000256" key="1">
    <source>
        <dbReference type="SAM" id="MobiDB-lite"/>
    </source>
</evidence>
<gene>
    <name evidence="3" type="ORF">PDIGIT_LOCUS13237</name>
</gene>
<organism evidence="3 4">
    <name type="scientific">Periconia digitata</name>
    <dbReference type="NCBI Taxonomy" id="1303443"/>
    <lineage>
        <taxon>Eukaryota</taxon>
        <taxon>Fungi</taxon>
        <taxon>Dikarya</taxon>
        <taxon>Ascomycota</taxon>
        <taxon>Pezizomycotina</taxon>
        <taxon>Dothideomycetes</taxon>
        <taxon>Pleosporomycetidae</taxon>
        <taxon>Pleosporales</taxon>
        <taxon>Massarineae</taxon>
        <taxon>Periconiaceae</taxon>
        <taxon>Periconia</taxon>
    </lineage>
</organism>
<dbReference type="EMBL" id="CAOQHR010000010">
    <property type="protein sequence ID" value="CAI6340069.1"/>
    <property type="molecule type" value="Genomic_DNA"/>
</dbReference>
<keyword evidence="2" id="KW-1133">Transmembrane helix</keyword>
<feature type="transmembrane region" description="Helical" evidence="2">
    <location>
        <begin position="59"/>
        <end position="80"/>
    </location>
</feature>
<dbReference type="Proteomes" id="UP001152607">
    <property type="component" value="Unassembled WGS sequence"/>
</dbReference>
<accession>A0A9W4XQ22</accession>
<reference evidence="3" key="1">
    <citation type="submission" date="2023-01" db="EMBL/GenBank/DDBJ databases">
        <authorList>
            <person name="Van Ghelder C."/>
            <person name="Rancurel C."/>
        </authorList>
    </citation>
    <scope>NUCLEOTIDE SEQUENCE</scope>
    <source>
        <strain evidence="3">CNCM I-4278</strain>
    </source>
</reference>
<dbReference type="OrthoDB" id="5421757at2759"/>
<evidence type="ECO:0000313" key="3">
    <source>
        <dbReference type="EMBL" id="CAI6340069.1"/>
    </source>
</evidence>
<feature type="transmembrane region" description="Helical" evidence="2">
    <location>
        <begin position="115"/>
        <end position="133"/>
    </location>
</feature>
<keyword evidence="2" id="KW-0472">Membrane</keyword>
<evidence type="ECO:0000313" key="4">
    <source>
        <dbReference type="Proteomes" id="UP001152607"/>
    </source>
</evidence>
<sequence>MSSKKLKASKQANKPSLPAIPDPFEPAPASLAPLLDTFDIDTVYISHIDKHPATFKKSIFYVPVGINVFIAALLLLRTYYAAPLYWKLLMSVLNHHNETTLYWSSSPTRTIVKAIVWRMFMFMFDFLLFRFIGPWPLSFFFEMPGNPVLWRWKVGFRDQEVYVRESRGWGAEDLLGAAEGSSGKAGSESPFFKTRILPAVDMHRLRAKSGYMLMDKDFDLDFGAMITATRLLDKKEVSLEELNTSVFVWVGNEEGGQWAVWNCGKLDDGAETDARKKIVMFKDRLTMMGKESLFFKWVELVQFESSAPGGFTQERQASTAEKTRNLFEAEGIDFEKFSASIGGFGGMPGME</sequence>
<comment type="caution">
    <text evidence="3">The sequence shown here is derived from an EMBL/GenBank/DDBJ whole genome shotgun (WGS) entry which is preliminary data.</text>
</comment>
<protein>
    <submittedName>
        <fullName evidence="3">Uncharacterized protein</fullName>
    </submittedName>
</protein>